<evidence type="ECO:0000313" key="4">
    <source>
        <dbReference type="Proteomes" id="UP001326715"/>
    </source>
</evidence>
<keyword evidence="4" id="KW-1185">Reference proteome</keyword>
<organism evidence="1 3">
    <name type="scientific">Chitinophaga sancti</name>
    <dbReference type="NCBI Taxonomy" id="1004"/>
    <lineage>
        <taxon>Bacteria</taxon>
        <taxon>Pseudomonadati</taxon>
        <taxon>Bacteroidota</taxon>
        <taxon>Chitinophagia</taxon>
        <taxon>Chitinophagales</taxon>
        <taxon>Chitinophagaceae</taxon>
        <taxon>Chitinophaga</taxon>
    </lineage>
</organism>
<gene>
    <name evidence="1" type="ORF">SAMN05661012_02118</name>
    <name evidence="2" type="ORF">SR876_14345</name>
</gene>
<evidence type="ECO:0000313" key="2">
    <source>
        <dbReference type="EMBL" id="WQG92695.1"/>
    </source>
</evidence>
<dbReference type="STRING" id="1004.SAMN05661012_02118"/>
<dbReference type="RefSeq" id="WP_072359698.1">
    <property type="nucleotide sequence ID" value="NZ_CP139972.1"/>
</dbReference>
<dbReference type="EMBL" id="FPIZ01000006">
    <property type="protein sequence ID" value="SFW49996.1"/>
    <property type="molecule type" value="Genomic_DNA"/>
</dbReference>
<name>A0A1K1PR56_9BACT</name>
<dbReference type="EMBL" id="CP140154">
    <property type="protein sequence ID" value="WQG92695.1"/>
    <property type="molecule type" value="Genomic_DNA"/>
</dbReference>
<reference evidence="1 3" key="1">
    <citation type="submission" date="2016-11" db="EMBL/GenBank/DDBJ databases">
        <authorList>
            <person name="Jaros S."/>
            <person name="Januszkiewicz K."/>
            <person name="Wedrychowicz H."/>
        </authorList>
    </citation>
    <scope>NUCLEOTIDE SEQUENCE [LARGE SCALE GENOMIC DNA]</scope>
    <source>
        <strain evidence="1 3">DSM 784</strain>
    </source>
</reference>
<evidence type="ECO:0000313" key="1">
    <source>
        <dbReference type="EMBL" id="SFW49996.1"/>
    </source>
</evidence>
<sequence>MPTLKLTPDQRRRYASAFLISQVKLPQKVRIEGVIENKVYCWNGRIALVVNVEEEYERVYAEIDNEVKTMFFHELKID</sequence>
<protein>
    <submittedName>
        <fullName evidence="1">Uncharacterized protein</fullName>
    </submittedName>
</protein>
<evidence type="ECO:0000313" key="3">
    <source>
        <dbReference type="Proteomes" id="UP000183788"/>
    </source>
</evidence>
<reference evidence="2 4" key="2">
    <citation type="submission" date="2023-11" db="EMBL/GenBank/DDBJ databases">
        <title>MicrobeMod: A computational toolkit for identifying prokaryotic methylation and restriction-modification with nanopore sequencing.</title>
        <authorList>
            <person name="Crits-Christoph A."/>
            <person name="Kang S.C."/>
            <person name="Lee H."/>
            <person name="Ostrov N."/>
        </authorList>
    </citation>
    <scope>NUCLEOTIDE SEQUENCE [LARGE SCALE GENOMIC DNA]</scope>
    <source>
        <strain evidence="2 4">ATCC 23090</strain>
    </source>
</reference>
<dbReference type="AlphaFoldDB" id="A0A1K1PR56"/>
<proteinExistence type="predicted"/>
<accession>A0A1K1PR56</accession>
<dbReference type="Proteomes" id="UP000183788">
    <property type="component" value="Unassembled WGS sequence"/>
</dbReference>
<dbReference type="Proteomes" id="UP001326715">
    <property type="component" value="Chromosome"/>
</dbReference>